<dbReference type="GO" id="GO:0070006">
    <property type="term" value="F:metalloaminopeptidase activity"/>
    <property type="evidence" value="ECO:0007669"/>
    <property type="project" value="InterPro"/>
</dbReference>
<dbReference type="FunFam" id="3.90.230.10:FF:000009">
    <property type="entry name" value="xaa-Pro aminopeptidase 2"/>
    <property type="match status" value="1"/>
</dbReference>
<dbReference type="Pfam" id="PF01321">
    <property type="entry name" value="Creatinase_N"/>
    <property type="match status" value="1"/>
</dbReference>
<dbReference type="InterPro" id="IPR036005">
    <property type="entry name" value="Creatinase/aminopeptidase-like"/>
</dbReference>
<organism evidence="7 8">
    <name type="scientific">Alloprevotella rava</name>
    <dbReference type="NCBI Taxonomy" id="671218"/>
    <lineage>
        <taxon>Bacteria</taxon>
        <taxon>Pseudomonadati</taxon>
        <taxon>Bacteroidota</taxon>
        <taxon>Bacteroidia</taxon>
        <taxon>Bacteroidales</taxon>
        <taxon>Prevotellaceae</taxon>
        <taxon>Alloprevotella</taxon>
    </lineage>
</organism>
<dbReference type="RefSeq" id="WP_183696550.1">
    <property type="nucleotide sequence ID" value="NZ_JACICA010000006.1"/>
</dbReference>
<dbReference type="EC" id="3.4.11.9" evidence="7"/>
<evidence type="ECO:0000259" key="4">
    <source>
        <dbReference type="Pfam" id="PF00557"/>
    </source>
</evidence>
<dbReference type="GO" id="GO:0005737">
    <property type="term" value="C:cytoplasm"/>
    <property type="evidence" value="ECO:0007669"/>
    <property type="project" value="UniProtKB-ARBA"/>
</dbReference>
<feature type="domain" description="Peptidase M24" evidence="4">
    <location>
        <begin position="311"/>
        <end position="527"/>
    </location>
</feature>
<dbReference type="AlphaFoldDB" id="A0A7W5XXW6"/>
<dbReference type="InterPro" id="IPR033740">
    <property type="entry name" value="Pept_M24B"/>
</dbReference>
<name>A0A7W5XXW6_9BACT</name>
<sequence>MLNEIITKRVDALRNWMEHHNALQAFIIPTADPHNSEYLADHWKCREWLTGFTGSAGIAVVTKDAAALWTDSRYWLQAAEQLEGTPFQLMRDGDEGVPTLKEWLCAQLPAQAIVGCFSGTMSTAEYTDLLENASYQLTAAAEDPFDELWTNRPALPQRPLVLQPLEYTGMSVDEKITLIWKNLKETEPQALLLSDLSEIAWTLNLRGDDIEFNPVFMSYLLLRREGNSVLFVDEHQLTPAVNEYLQENHIEARPYDGWKELIPSELDSIAIPHEVNIQVMRTALDAHLKCPLVSSPVPALRAIKTPAEQQGFRRAMEKDGCAMVRFLEKWEARRGNAAWDELRIDKELTAERSKEEMFCGLSFSTIAAYGPHGAIVHYEADETTNASIDGGGFLLLDSGAQYVDGTTDITRTLPCGPLTDEERKVYTLVLKGHIALSSARFPIGTSGLELDYAARRAMWQEGYDFGHGTGHGVGAHLCVHEGPHQIRKNVRDCTLVGFRPGMTITNEPSLYVSGKFGVRIENTLLVVDDGETPFGHFCRFETLTLCPIDLRPIVREMLTSEEICWLNNYHTEVRRRLLPLLPAPAHRAWLEEATREF</sequence>
<evidence type="ECO:0000259" key="5">
    <source>
        <dbReference type="Pfam" id="PF01321"/>
    </source>
</evidence>
<dbReference type="Gene3D" id="3.90.230.10">
    <property type="entry name" value="Creatinase/methionine aminopeptidase superfamily"/>
    <property type="match status" value="1"/>
</dbReference>
<protein>
    <submittedName>
        <fullName evidence="7">Xaa-Pro aminopeptidase</fullName>
        <ecNumber evidence="7">3.4.11.9</ecNumber>
    </submittedName>
</protein>
<comment type="similarity">
    <text evidence="1">Belongs to the peptidase M24B family.</text>
</comment>
<dbReference type="PANTHER" id="PTHR43763">
    <property type="entry name" value="XAA-PRO AMINOPEPTIDASE 1"/>
    <property type="match status" value="1"/>
</dbReference>
<dbReference type="InterPro" id="IPR032416">
    <property type="entry name" value="Peptidase_M24_C"/>
</dbReference>
<accession>A0A7W5XXW6</accession>
<dbReference type="SUPFAM" id="SSF55920">
    <property type="entry name" value="Creatinase/aminopeptidase"/>
    <property type="match status" value="1"/>
</dbReference>
<dbReference type="PANTHER" id="PTHR43763:SF6">
    <property type="entry name" value="XAA-PRO AMINOPEPTIDASE 1"/>
    <property type="match status" value="1"/>
</dbReference>
<dbReference type="SUPFAM" id="SSF53092">
    <property type="entry name" value="Creatinase/prolidase N-terminal domain"/>
    <property type="match status" value="1"/>
</dbReference>
<evidence type="ECO:0000256" key="1">
    <source>
        <dbReference type="ARBA" id="ARBA00008766"/>
    </source>
</evidence>
<evidence type="ECO:0000256" key="3">
    <source>
        <dbReference type="ARBA" id="ARBA00022801"/>
    </source>
</evidence>
<dbReference type="InterPro" id="IPR000994">
    <property type="entry name" value="Pept_M24"/>
</dbReference>
<dbReference type="Proteomes" id="UP000541425">
    <property type="component" value="Unassembled WGS sequence"/>
</dbReference>
<dbReference type="Pfam" id="PF16188">
    <property type="entry name" value="Peptidase_M24_C"/>
    <property type="match status" value="1"/>
</dbReference>
<dbReference type="Pfam" id="PF16189">
    <property type="entry name" value="Creatinase_N_2"/>
    <property type="match status" value="1"/>
</dbReference>
<evidence type="ECO:0000259" key="6">
    <source>
        <dbReference type="Pfam" id="PF16188"/>
    </source>
</evidence>
<keyword evidence="2" id="KW-0479">Metal-binding</keyword>
<dbReference type="EMBL" id="JACICA010000006">
    <property type="protein sequence ID" value="MBB3702863.1"/>
    <property type="molecule type" value="Genomic_DNA"/>
</dbReference>
<evidence type="ECO:0000313" key="7">
    <source>
        <dbReference type="EMBL" id="MBB3702863.1"/>
    </source>
</evidence>
<evidence type="ECO:0000313" key="8">
    <source>
        <dbReference type="Proteomes" id="UP000541425"/>
    </source>
</evidence>
<dbReference type="InterPro" id="IPR050422">
    <property type="entry name" value="X-Pro_aminopeptidase_P"/>
</dbReference>
<feature type="domain" description="Peptidase M24 C-terminal" evidence="6">
    <location>
        <begin position="537"/>
        <end position="596"/>
    </location>
</feature>
<dbReference type="GO" id="GO:0046872">
    <property type="term" value="F:metal ion binding"/>
    <property type="evidence" value="ECO:0007669"/>
    <property type="project" value="UniProtKB-KW"/>
</dbReference>
<keyword evidence="3 7" id="KW-0378">Hydrolase</keyword>
<gene>
    <name evidence="7" type="ORF">FHS60_001336</name>
</gene>
<feature type="domain" description="Creatinase N-terminal" evidence="5">
    <location>
        <begin position="9"/>
        <end position="133"/>
    </location>
</feature>
<dbReference type="InterPro" id="IPR029149">
    <property type="entry name" value="Creatin/AminoP/Spt16_N"/>
</dbReference>
<dbReference type="CDD" id="cd01085">
    <property type="entry name" value="APP"/>
    <property type="match status" value="1"/>
</dbReference>
<comment type="caution">
    <text evidence="7">The sequence shown here is derived from an EMBL/GenBank/DDBJ whole genome shotgun (WGS) entry which is preliminary data.</text>
</comment>
<reference evidence="7 8" key="1">
    <citation type="submission" date="2020-08" db="EMBL/GenBank/DDBJ databases">
        <title>Genomic Encyclopedia of Type Strains, Phase IV (KMG-IV): sequencing the most valuable type-strain genomes for metagenomic binning, comparative biology and taxonomic classification.</title>
        <authorList>
            <person name="Goeker M."/>
        </authorList>
    </citation>
    <scope>NUCLEOTIDE SEQUENCE [LARGE SCALE GENOMIC DNA]</scope>
    <source>
        <strain evidence="7 8">DSM 22548</strain>
    </source>
</reference>
<dbReference type="Pfam" id="PF00557">
    <property type="entry name" value="Peptidase_M24"/>
    <property type="match status" value="1"/>
</dbReference>
<evidence type="ECO:0000256" key="2">
    <source>
        <dbReference type="ARBA" id="ARBA00022723"/>
    </source>
</evidence>
<keyword evidence="7" id="KW-0645">Protease</keyword>
<dbReference type="Gene3D" id="3.40.350.10">
    <property type="entry name" value="Creatinase/prolidase N-terminal domain"/>
    <property type="match status" value="2"/>
</dbReference>
<proteinExistence type="inferred from homology"/>
<keyword evidence="7" id="KW-0031">Aminopeptidase</keyword>
<dbReference type="InterPro" id="IPR000587">
    <property type="entry name" value="Creatinase_N"/>
</dbReference>